<dbReference type="PROSITE" id="PS50043">
    <property type="entry name" value="HTH_LUXR_2"/>
    <property type="match status" value="1"/>
</dbReference>
<feature type="domain" description="Response regulatory" evidence="7">
    <location>
        <begin position="6"/>
        <end position="122"/>
    </location>
</feature>
<accession>A0A1I1QB53</accession>
<gene>
    <name evidence="8" type="ORF">SAMN05660831_00959</name>
</gene>
<name>A0A1I1QB53_9GAMM</name>
<dbReference type="InterPro" id="IPR001789">
    <property type="entry name" value="Sig_transdc_resp-reg_receiver"/>
</dbReference>
<dbReference type="GO" id="GO:0006355">
    <property type="term" value="P:regulation of DNA-templated transcription"/>
    <property type="evidence" value="ECO:0007669"/>
    <property type="project" value="InterPro"/>
</dbReference>
<keyword evidence="1 5" id="KW-0597">Phosphoprotein</keyword>
<dbReference type="Pfam" id="PF00072">
    <property type="entry name" value="Response_reg"/>
    <property type="match status" value="1"/>
</dbReference>
<dbReference type="EMBL" id="FOMJ01000002">
    <property type="protein sequence ID" value="SFD16453.1"/>
    <property type="molecule type" value="Genomic_DNA"/>
</dbReference>
<dbReference type="PROSITE" id="PS50110">
    <property type="entry name" value="RESPONSE_REGULATORY"/>
    <property type="match status" value="1"/>
</dbReference>
<evidence type="ECO:0000256" key="4">
    <source>
        <dbReference type="ARBA" id="ARBA00023163"/>
    </source>
</evidence>
<evidence type="ECO:0000259" key="7">
    <source>
        <dbReference type="PROSITE" id="PS50110"/>
    </source>
</evidence>
<dbReference type="InterPro" id="IPR016032">
    <property type="entry name" value="Sig_transdc_resp-reg_C-effctor"/>
</dbReference>
<dbReference type="Pfam" id="PF00196">
    <property type="entry name" value="GerE"/>
    <property type="match status" value="1"/>
</dbReference>
<dbReference type="PANTHER" id="PTHR43214">
    <property type="entry name" value="TWO-COMPONENT RESPONSE REGULATOR"/>
    <property type="match status" value="1"/>
</dbReference>
<dbReference type="Gene3D" id="3.40.50.2300">
    <property type="match status" value="1"/>
</dbReference>
<dbReference type="AlphaFoldDB" id="A0A1I1QB53"/>
<feature type="domain" description="HTH luxR-type" evidence="6">
    <location>
        <begin position="145"/>
        <end position="210"/>
    </location>
</feature>
<dbReference type="STRING" id="1123397.SAMN05660831_00959"/>
<evidence type="ECO:0000256" key="5">
    <source>
        <dbReference type="PROSITE-ProRule" id="PRU00169"/>
    </source>
</evidence>
<evidence type="ECO:0000256" key="1">
    <source>
        <dbReference type="ARBA" id="ARBA00022553"/>
    </source>
</evidence>
<dbReference type="CDD" id="cd17535">
    <property type="entry name" value="REC_NarL-like"/>
    <property type="match status" value="1"/>
</dbReference>
<evidence type="ECO:0000256" key="2">
    <source>
        <dbReference type="ARBA" id="ARBA00023015"/>
    </source>
</evidence>
<dbReference type="PRINTS" id="PR00038">
    <property type="entry name" value="HTHLUXR"/>
</dbReference>
<protein>
    <submittedName>
        <fullName evidence="8">Two component transcriptional regulator, LuxR family</fullName>
    </submittedName>
</protein>
<keyword evidence="9" id="KW-1185">Reference proteome</keyword>
<evidence type="ECO:0000313" key="8">
    <source>
        <dbReference type="EMBL" id="SFD16453.1"/>
    </source>
</evidence>
<evidence type="ECO:0000313" key="9">
    <source>
        <dbReference type="Proteomes" id="UP000198611"/>
    </source>
</evidence>
<dbReference type="InterPro" id="IPR000792">
    <property type="entry name" value="Tscrpt_reg_LuxR_C"/>
</dbReference>
<dbReference type="SMART" id="SM00421">
    <property type="entry name" value="HTH_LUXR"/>
    <property type="match status" value="1"/>
</dbReference>
<dbReference type="GO" id="GO:0000160">
    <property type="term" value="P:phosphorelay signal transduction system"/>
    <property type="evidence" value="ECO:0007669"/>
    <property type="project" value="InterPro"/>
</dbReference>
<keyword evidence="4" id="KW-0804">Transcription</keyword>
<dbReference type="PANTHER" id="PTHR43214:SF41">
    <property type="entry name" value="NITRATE_NITRITE RESPONSE REGULATOR PROTEIN NARP"/>
    <property type="match status" value="1"/>
</dbReference>
<evidence type="ECO:0000256" key="3">
    <source>
        <dbReference type="ARBA" id="ARBA00023125"/>
    </source>
</evidence>
<dbReference type="SMART" id="SM00448">
    <property type="entry name" value="REC"/>
    <property type="match status" value="1"/>
</dbReference>
<dbReference type="SUPFAM" id="SSF46894">
    <property type="entry name" value="C-terminal effector domain of the bipartite response regulators"/>
    <property type="match status" value="1"/>
</dbReference>
<dbReference type="InterPro" id="IPR039420">
    <property type="entry name" value="WalR-like"/>
</dbReference>
<keyword evidence="3" id="KW-0238">DNA-binding</keyword>
<proteinExistence type="predicted"/>
<reference evidence="8 9" key="1">
    <citation type="submission" date="2016-10" db="EMBL/GenBank/DDBJ databases">
        <authorList>
            <person name="de Groot N.N."/>
        </authorList>
    </citation>
    <scope>NUCLEOTIDE SEQUENCE [LARGE SCALE GENOMIC DNA]</scope>
    <source>
        <strain evidence="8 9">HL3</strain>
    </source>
</reference>
<dbReference type="GO" id="GO:0003677">
    <property type="term" value="F:DNA binding"/>
    <property type="evidence" value="ECO:0007669"/>
    <property type="project" value="UniProtKB-KW"/>
</dbReference>
<dbReference type="CDD" id="cd06170">
    <property type="entry name" value="LuxR_C_like"/>
    <property type="match status" value="1"/>
</dbReference>
<dbReference type="Proteomes" id="UP000198611">
    <property type="component" value="Unassembled WGS sequence"/>
</dbReference>
<dbReference type="InterPro" id="IPR058245">
    <property type="entry name" value="NreC/VraR/RcsB-like_REC"/>
</dbReference>
<feature type="modified residue" description="4-aspartylphosphate" evidence="5">
    <location>
        <position position="57"/>
    </location>
</feature>
<dbReference type="InterPro" id="IPR011006">
    <property type="entry name" value="CheY-like_superfamily"/>
</dbReference>
<evidence type="ECO:0000259" key="6">
    <source>
        <dbReference type="PROSITE" id="PS50043"/>
    </source>
</evidence>
<dbReference type="SUPFAM" id="SSF52172">
    <property type="entry name" value="CheY-like"/>
    <property type="match status" value="1"/>
</dbReference>
<keyword evidence="2" id="KW-0805">Transcription regulation</keyword>
<organism evidence="8 9">
    <name type="scientific">Thiohalospira halophila DSM 15071</name>
    <dbReference type="NCBI Taxonomy" id="1123397"/>
    <lineage>
        <taxon>Bacteria</taxon>
        <taxon>Pseudomonadati</taxon>
        <taxon>Pseudomonadota</taxon>
        <taxon>Gammaproteobacteria</taxon>
        <taxon>Thiohalospirales</taxon>
        <taxon>Thiohalospiraceae</taxon>
        <taxon>Thiohalospira</taxon>
    </lineage>
</organism>
<sequence>MPGMTRVMIVDDHAVVREGLKMILEGQEDISVVAEAGDDAGTLTRAREQPMDVILLDVSLPGRSGLEILKQLRYQYPDLAVLMLSIHPEDQYAVRFLRAGASGYMTKETAPAELVAAIRKVANGGRYVSQVLAECLVEELERPDTAEPHTRLSDREYQLLVRIGQGLKPAQIAEELHVSTKTISTYRSRLLEKMGLSSNAELVQYAVRQGLVD</sequence>